<accession>A0ABQ5QKI6</accession>
<evidence type="ECO:0000256" key="1">
    <source>
        <dbReference type="SAM" id="MobiDB-lite"/>
    </source>
</evidence>
<evidence type="ECO:0000313" key="2">
    <source>
        <dbReference type="EMBL" id="GLH94918.1"/>
    </source>
</evidence>
<dbReference type="EMBL" id="BSDI01000001">
    <property type="protein sequence ID" value="GLH94918.1"/>
    <property type="molecule type" value="Genomic_DNA"/>
</dbReference>
<name>A0ABQ5QKI6_9ACTN</name>
<keyword evidence="3" id="KW-1185">Reference proteome</keyword>
<reference evidence="2" key="1">
    <citation type="submission" date="2022-12" db="EMBL/GenBank/DDBJ databases">
        <title>New Phytohabitans aurantiacus sp. RD004123 nov., an actinomycete isolated from soil.</title>
        <authorList>
            <person name="Triningsih D.W."/>
            <person name="Harunari E."/>
            <person name="Igarashi Y."/>
        </authorList>
    </citation>
    <scope>NUCLEOTIDE SEQUENCE</scope>
    <source>
        <strain evidence="2">RD004123</strain>
    </source>
</reference>
<feature type="region of interest" description="Disordered" evidence="1">
    <location>
        <begin position="95"/>
        <end position="122"/>
    </location>
</feature>
<organism evidence="2 3">
    <name type="scientific">Phytohabitans aurantiacus</name>
    <dbReference type="NCBI Taxonomy" id="3016789"/>
    <lineage>
        <taxon>Bacteria</taxon>
        <taxon>Bacillati</taxon>
        <taxon>Actinomycetota</taxon>
        <taxon>Actinomycetes</taxon>
        <taxon>Micromonosporales</taxon>
        <taxon>Micromonosporaceae</taxon>
    </lineage>
</organism>
<evidence type="ECO:0000313" key="3">
    <source>
        <dbReference type="Proteomes" id="UP001144280"/>
    </source>
</evidence>
<dbReference type="RefSeq" id="WP_281891762.1">
    <property type="nucleotide sequence ID" value="NZ_BSDI01000001.1"/>
</dbReference>
<sequence>MEITLNADDVTMLVAVEQGRVEHDPRFTAPDFEVDPGPPVMRRRATQRLRPFKRWQLVDLVDEDQADQYGVRAYRLTQLGARLLDEARAQEALALAEADTWGTPTDSPAASAAGATRSEETS</sequence>
<proteinExistence type="predicted"/>
<comment type="caution">
    <text evidence="2">The sequence shown here is derived from an EMBL/GenBank/DDBJ whole genome shotgun (WGS) entry which is preliminary data.</text>
</comment>
<dbReference type="Proteomes" id="UP001144280">
    <property type="component" value="Unassembled WGS sequence"/>
</dbReference>
<gene>
    <name evidence="2" type="ORF">Pa4123_01900</name>
</gene>
<protein>
    <submittedName>
        <fullName evidence="2">Uncharacterized protein</fullName>
    </submittedName>
</protein>